<dbReference type="GO" id="GO:0008757">
    <property type="term" value="F:S-adenosylmethionine-dependent methyltransferase activity"/>
    <property type="evidence" value="ECO:0007669"/>
    <property type="project" value="UniProtKB-ARBA"/>
</dbReference>
<dbReference type="Pfam" id="PF02880">
    <property type="entry name" value="PGM_PMM_III"/>
    <property type="match status" value="1"/>
</dbReference>
<dbReference type="GO" id="GO:0006006">
    <property type="term" value="P:glucose metabolic process"/>
    <property type="evidence" value="ECO:0007669"/>
    <property type="project" value="UniProtKB-KW"/>
</dbReference>
<dbReference type="InterPro" id="IPR019410">
    <property type="entry name" value="Methyltransf_16"/>
</dbReference>
<evidence type="ECO:0000256" key="9">
    <source>
        <dbReference type="ARBA" id="ARBA00023235"/>
    </source>
</evidence>
<dbReference type="EMBL" id="SPOF01000023">
    <property type="protein sequence ID" value="TIB11529.1"/>
    <property type="molecule type" value="Genomic_DNA"/>
</dbReference>
<comment type="catalytic activity">
    <reaction evidence="12">
        <text>O-phospho-L-seryl-[protein] + alpha-D-glucose 1-phosphate = alpha-D-glucose 1,6-bisphosphate + L-seryl-[protein]</text>
        <dbReference type="Rhea" id="RHEA:68748"/>
        <dbReference type="Rhea" id="RHEA-COMP:9863"/>
        <dbReference type="Rhea" id="RHEA-COMP:11604"/>
        <dbReference type="ChEBI" id="CHEBI:29999"/>
        <dbReference type="ChEBI" id="CHEBI:58392"/>
        <dbReference type="ChEBI" id="CHEBI:58601"/>
        <dbReference type="ChEBI" id="CHEBI:83421"/>
    </reaction>
</comment>
<dbReference type="Pfam" id="PF24947">
    <property type="entry name" value="PGM1_C_vert_fung"/>
    <property type="match status" value="1"/>
</dbReference>
<evidence type="ECO:0000256" key="1">
    <source>
        <dbReference type="ARBA" id="ARBA00000443"/>
    </source>
</evidence>
<dbReference type="FunFam" id="3.40.120.10:FF:000004">
    <property type="entry name" value="Phosphoglucomutase 5"/>
    <property type="match status" value="1"/>
</dbReference>
<evidence type="ECO:0000256" key="10">
    <source>
        <dbReference type="ARBA" id="ARBA00023277"/>
    </source>
</evidence>
<dbReference type="InterPro" id="IPR005845">
    <property type="entry name" value="A-D-PHexomutase_a/b/a-II"/>
</dbReference>
<dbReference type="InterPro" id="IPR011044">
    <property type="entry name" value="Quino_amine_DH_bsu"/>
</dbReference>
<dbReference type="Gene3D" id="3.30.310.50">
    <property type="entry name" value="Alpha-D-phosphohexomutase, C-terminal domain"/>
    <property type="match status" value="1"/>
</dbReference>
<protein>
    <recommendedName>
        <fullName evidence="4">phosphoglucomutase (alpha-D-glucose-1,6-bisphosphate-dependent)</fullName>
        <ecNumber evidence="4">5.4.2.2</ecNumber>
    </recommendedName>
</protein>
<dbReference type="GO" id="GO:0005829">
    <property type="term" value="C:cytosol"/>
    <property type="evidence" value="ECO:0007669"/>
    <property type="project" value="TreeGrafter"/>
</dbReference>
<evidence type="ECO:0000313" key="16">
    <source>
        <dbReference type="EMBL" id="TIB11529.1"/>
    </source>
</evidence>
<dbReference type="Pfam" id="PF10294">
    <property type="entry name" value="Methyltransf_16"/>
    <property type="match status" value="1"/>
</dbReference>
<accession>A0A4T0H845</accession>
<evidence type="ECO:0000259" key="14">
    <source>
        <dbReference type="Pfam" id="PF02879"/>
    </source>
</evidence>
<dbReference type="Pfam" id="PF02878">
    <property type="entry name" value="PGM_PMM_I"/>
    <property type="match status" value="1"/>
</dbReference>
<dbReference type="InterPro" id="IPR045244">
    <property type="entry name" value="PGM"/>
</dbReference>
<dbReference type="Gene3D" id="2.20.70.10">
    <property type="match status" value="1"/>
</dbReference>
<feature type="domain" description="Alpha-D-phosphohexomutase alpha/beta/alpha" evidence="13">
    <location>
        <begin position="324"/>
        <end position="463"/>
    </location>
</feature>
<dbReference type="Gene3D" id="3.40.50.150">
    <property type="entry name" value="Vaccinia Virus protein VP39"/>
    <property type="match status" value="1"/>
</dbReference>
<dbReference type="SUPFAM" id="SSF55957">
    <property type="entry name" value="Phosphoglucomutase, C-terminal domain"/>
    <property type="match status" value="1"/>
</dbReference>
<proteinExistence type="inferred from homology"/>
<evidence type="ECO:0000256" key="5">
    <source>
        <dbReference type="ARBA" id="ARBA00022526"/>
    </source>
</evidence>
<evidence type="ECO:0000256" key="4">
    <source>
        <dbReference type="ARBA" id="ARBA00012728"/>
    </source>
</evidence>
<feature type="domain" description="Alpha-D-phosphohexomutase alpha/beta/alpha" evidence="14">
    <location>
        <begin position="496"/>
        <end position="599"/>
    </location>
</feature>
<feature type="domain" description="Alpha-D-phosphohexomutase alpha/beta/alpha" evidence="15">
    <location>
        <begin position="613"/>
        <end position="725"/>
    </location>
</feature>
<evidence type="ECO:0000256" key="3">
    <source>
        <dbReference type="ARBA" id="ARBA00010231"/>
    </source>
</evidence>
<organism evidence="16 17">
    <name type="scientific">Wallemia ichthyophaga</name>
    <dbReference type="NCBI Taxonomy" id="245174"/>
    <lineage>
        <taxon>Eukaryota</taxon>
        <taxon>Fungi</taxon>
        <taxon>Dikarya</taxon>
        <taxon>Basidiomycota</taxon>
        <taxon>Wallemiomycotina</taxon>
        <taxon>Wallemiomycetes</taxon>
        <taxon>Wallemiales</taxon>
        <taxon>Wallemiaceae</taxon>
        <taxon>Wallemia</taxon>
    </lineage>
</organism>
<keyword evidence="10" id="KW-0119">Carbohydrate metabolism</keyword>
<keyword evidence="7" id="KW-0479">Metal-binding</keyword>
<evidence type="ECO:0000256" key="12">
    <source>
        <dbReference type="ARBA" id="ARBA00049409"/>
    </source>
</evidence>
<dbReference type="GO" id="GO:0004614">
    <property type="term" value="F:phosphoglucomutase activity"/>
    <property type="evidence" value="ECO:0007669"/>
    <property type="project" value="UniProtKB-EC"/>
</dbReference>
<dbReference type="InterPro" id="IPR029063">
    <property type="entry name" value="SAM-dependent_MTases_sf"/>
</dbReference>
<evidence type="ECO:0000313" key="17">
    <source>
        <dbReference type="Proteomes" id="UP000306954"/>
    </source>
</evidence>
<dbReference type="SUPFAM" id="SSF50969">
    <property type="entry name" value="YVTN repeat-like/Quinoprotein amine dehydrogenase"/>
    <property type="match status" value="1"/>
</dbReference>
<reference evidence="16 17" key="1">
    <citation type="submission" date="2019-03" db="EMBL/GenBank/DDBJ databases">
        <title>Sequencing 23 genomes of Wallemia ichthyophaga.</title>
        <authorList>
            <person name="Gostincar C."/>
        </authorList>
    </citation>
    <scope>NUCLEOTIDE SEQUENCE [LARGE SCALE GENOMIC DNA]</scope>
    <source>
        <strain evidence="16 17">EXF-8621</strain>
    </source>
</reference>
<keyword evidence="5" id="KW-0313">Glucose metabolism</keyword>
<dbReference type="InterPro" id="IPR005841">
    <property type="entry name" value="Alpha-D-phosphohexomutase_SF"/>
</dbReference>
<comment type="catalytic activity">
    <reaction evidence="1">
        <text>alpha-D-glucose 1-phosphate = alpha-D-glucose 6-phosphate</text>
        <dbReference type="Rhea" id="RHEA:23536"/>
        <dbReference type="ChEBI" id="CHEBI:58225"/>
        <dbReference type="ChEBI" id="CHEBI:58601"/>
        <dbReference type="EC" id="5.4.2.2"/>
    </reaction>
</comment>
<evidence type="ECO:0000256" key="11">
    <source>
        <dbReference type="ARBA" id="ARBA00049318"/>
    </source>
</evidence>
<evidence type="ECO:0000256" key="7">
    <source>
        <dbReference type="ARBA" id="ARBA00022723"/>
    </source>
</evidence>
<comment type="similarity">
    <text evidence="3">Belongs to the phosphohexose mutase family.</text>
</comment>
<dbReference type="InterPro" id="IPR016055">
    <property type="entry name" value="A-D-PHexomutase_a/b/a-I/II/III"/>
</dbReference>
<evidence type="ECO:0000256" key="6">
    <source>
        <dbReference type="ARBA" id="ARBA00022553"/>
    </source>
</evidence>
<sequence>MPFIGELPGLWWDEERSKYYPLSMKNKSTSTTTKTIASTNTPITPNHNIHIHRPLHLRYTDILDLKNNQTTKLLRTATARKYHHFYPIRAIAQLGNGKVVVATSQMNSQVQLVDLESDQRRFILESSPGCVVGVVGVVGGGGAAAVAGGEFRGGIGESQSHRVGIIKVASNVTNLFETNFDAQSLVHIASIPNPDYMDCAWDGQRYLLAVGKTLNRIDRSTQRAQRIRYKSDVISVAAISPNETICGLRNGELHLHDWRGRAEPARPVHVFSKSVNRLWRLGEGSVFIISTMFSQLFLHTNTLPLTPTSSMSVESVQTKAFQDQKPGTSGLRKRVKVFQQDHYTENFVWATLQAMKAPSAKGSTLVLGGDGRYYGIECAQKVLKLCAAAGVNKVIVGQNAILSTPAASNLIRKYKADGGILMTASHNPGGPDNDFGIKFNVANGGPAPESVTNDIFNITKTMSTYSIAQLPDLDLSKIGSYKHGNLQVDVVDSVSDYVELLKSIFDFALIKKFLNENPSFKFLFDGLSGVTGSYGQALFLGELGLSKDSVQNATPLPDFGGLHPDPNLTYAHDLVERVEKDQVTFGAASDGDGDRNMIIGKGVFVTPSDSVAIIADWAHVIPYFKGGLKGLARSMPTSGAIDRVAKAKGVEGFEVPTGWKFFGNLMDADRLSICGEESFGTGSDHIREKDGLWAIVAWLNIIAAANESHKGWNIKDILQAHYTKYGRNFFSRYDYEEVDSNGAGKMIDHLQNSFASIQGAQLKATTSDTRFTVKETGNFSYTDPIDGSVSKNQGLYVVFSDGSRIVVRLSGTGSAGATIRLYVEKYSTEKVSGITLYYVVAVDIQPSTSSSSSTSTRMSYEEPPLPIGWIKEYDRNQQAFFYVDTHQTPAHVTWDDPRQNPLYTNLIPSQQQTQPTHPFTKADAPPTKQQVIDQRNVTNNWFEDLARGGKAPTPQPTSNSNSNSIKDLAFGGLGLVALSGVALKNTAVKDTHPSHYLTAGWGSGVRKAVKDDSENDAMIPHRMHADGIVDMAIVAPESAAGKNSGSDESDENDMNDDFVLMPPPTTTDDSLVFPPTVEARVAQLERDVELLKSSQQHIAPNLTTLNSELDNIKTAITLLRRDVSNCAEQRTRTLEKELLDPTKAELSLLKEKIRWLEDSKAAAIKPDDAIDRHIPRPVPKSTPASGKGGSRFSLNDAVMIGAIKWISQHSKLVPSSIGEPGVEFDYPISDELSIKITIPRPEHEKIFAHRQWKGGLHTADRLLNGEISIDNKVVLEVGAGTGLSGIVAGCIHRPASFVLVTDYDDPNLISNLRKNVQDNNKNGVCKVLPHCWGKDVDDLRSLSKTKDGFDVILAADVIWDSFSHASLIETLLQSLKKSDSSRVVLVAGYHTGRHVVQAFLRRARSKGLVPDDNEIMEFARGSFSKSYTDLDFDLLDGLEDIDTHREERQKTTIECRLKLAGADQQRAIFGDISGVAEMNDTKGIDKLLLMRVMCADAEYRLCQFGFSTDKVSENEFDLYLKSPDTSRKQKVSFDDDTPQSFANRFKALENRMQQLKLKFNRISSKHLDDGFLCNNDRRSYRQAE</sequence>
<dbReference type="FunFam" id="3.40.120.10:FF:000005">
    <property type="entry name" value="Phosphoglucomutase 5"/>
    <property type="match status" value="1"/>
</dbReference>
<comment type="caution">
    <text evidence="16">The sequence shown here is derived from an EMBL/GenBank/DDBJ whole genome shotgun (WGS) entry which is preliminary data.</text>
</comment>
<dbReference type="PANTHER" id="PTHR22573:SF2">
    <property type="entry name" value="PHOSPHOGLUCOMUTASE"/>
    <property type="match status" value="1"/>
</dbReference>
<dbReference type="InterPro" id="IPR005846">
    <property type="entry name" value="A-D-PHexomutase_a/b/a-III"/>
</dbReference>
<dbReference type="FunFam" id="3.30.310.50:FF:000002">
    <property type="entry name" value="Phosphoglucomutase 5"/>
    <property type="match status" value="1"/>
</dbReference>
<dbReference type="NCBIfam" id="NF005737">
    <property type="entry name" value="PRK07564.1-1"/>
    <property type="match status" value="1"/>
</dbReference>
<evidence type="ECO:0000256" key="8">
    <source>
        <dbReference type="ARBA" id="ARBA00022842"/>
    </source>
</evidence>
<gene>
    <name evidence="16" type="ORF">E3P90_02417</name>
</gene>
<dbReference type="InterPro" id="IPR036900">
    <property type="entry name" value="A-D-PHexomutase_C_sf"/>
</dbReference>
<dbReference type="FunFam" id="3.40.120.10:FF:000006">
    <property type="entry name" value="Phosphoglucomutase PgmA"/>
    <property type="match status" value="1"/>
</dbReference>
<dbReference type="SUPFAM" id="SSF53738">
    <property type="entry name" value="Phosphoglucomutase, first 3 domains"/>
    <property type="match status" value="3"/>
</dbReference>
<dbReference type="Gene3D" id="3.40.120.10">
    <property type="entry name" value="Alpha-D-Glucose-1,6-Bisphosphate, subunit A, domain 3"/>
    <property type="match status" value="3"/>
</dbReference>
<dbReference type="Pfam" id="PF02879">
    <property type="entry name" value="PGM_PMM_II"/>
    <property type="match status" value="1"/>
</dbReference>
<dbReference type="InterPro" id="IPR016066">
    <property type="entry name" value="A-D-PHexomutase_CS"/>
</dbReference>
<dbReference type="GO" id="GO:0000287">
    <property type="term" value="F:magnesium ion binding"/>
    <property type="evidence" value="ECO:0007669"/>
    <property type="project" value="InterPro"/>
</dbReference>
<evidence type="ECO:0000259" key="15">
    <source>
        <dbReference type="Pfam" id="PF02880"/>
    </source>
</evidence>
<dbReference type="InterPro" id="IPR005844">
    <property type="entry name" value="A-D-PHexomutase_a/b/a-I"/>
</dbReference>
<dbReference type="PRINTS" id="PR00509">
    <property type="entry name" value="PGMPMM"/>
</dbReference>
<name>A0A4T0H845_WALIC</name>
<comment type="cofactor">
    <cofactor evidence="2">
        <name>Mg(2+)</name>
        <dbReference type="ChEBI" id="CHEBI:18420"/>
    </cofactor>
</comment>
<evidence type="ECO:0000256" key="2">
    <source>
        <dbReference type="ARBA" id="ARBA00001946"/>
    </source>
</evidence>
<comment type="catalytic activity">
    <reaction evidence="11">
        <text>alpha-D-glucose 1,6-bisphosphate + L-seryl-[protein] = O-phospho-L-seryl-[protein] + alpha-D-glucose 6-phosphate</text>
        <dbReference type="Rhea" id="RHEA:68752"/>
        <dbReference type="Rhea" id="RHEA-COMP:9863"/>
        <dbReference type="Rhea" id="RHEA-COMP:11604"/>
        <dbReference type="ChEBI" id="CHEBI:29999"/>
        <dbReference type="ChEBI" id="CHEBI:58225"/>
        <dbReference type="ChEBI" id="CHEBI:58392"/>
        <dbReference type="ChEBI" id="CHEBI:83421"/>
    </reaction>
</comment>
<dbReference type="SUPFAM" id="SSF53335">
    <property type="entry name" value="S-adenosyl-L-methionine-dependent methyltransferases"/>
    <property type="match status" value="1"/>
</dbReference>
<evidence type="ECO:0000259" key="13">
    <source>
        <dbReference type="Pfam" id="PF02878"/>
    </source>
</evidence>
<dbReference type="CDD" id="cd02440">
    <property type="entry name" value="AdoMet_MTases"/>
    <property type="match status" value="1"/>
</dbReference>
<dbReference type="EC" id="5.4.2.2" evidence="4"/>
<keyword evidence="9" id="KW-0413">Isomerase</keyword>
<keyword evidence="8" id="KW-0460">Magnesium</keyword>
<dbReference type="PROSITE" id="PS00710">
    <property type="entry name" value="PGM_PMM"/>
    <property type="match status" value="1"/>
</dbReference>
<dbReference type="Proteomes" id="UP000306954">
    <property type="component" value="Unassembled WGS sequence"/>
</dbReference>
<keyword evidence="6" id="KW-0597">Phosphoprotein</keyword>
<dbReference type="PANTHER" id="PTHR22573">
    <property type="entry name" value="PHOSPHOHEXOMUTASE FAMILY MEMBER"/>
    <property type="match status" value="1"/>
</dbReference>